<evidence type="ECO:0000313" key="3">
    <source>
        <dbReference type="Proteomes" id="UP000467379"/>
    </source>
</evidence>
<reference evidence="2 3" key="1">
    <citation type="journal article" date="2019" name="Emerg. Microbes Infect.">
        <title>Comprehensive subspecies identification of 175 nontuberculous mycobacteria species based on 7547 genomic profiles.</title>
        <authorList>
            <person name="Matsumoto Y."/>
            <person name="Kinjo T."/>
            <person name="Motooka D."/>
            <person name="Nabeya D."/>
            <person name="Jung N."/>
            <person name="Uechi K."/>
            <person name="Horii T."/>
            <person name="Iida T."/>
            <person name="Fujita J."/>
            <person name="Nakamura S."/>
        </authorList>
    </citation>
    <scope>NUCLEOTIDE SEQUENCE [LARGE SCALE GENOMIC DNA]</scope>
    <source>
        <strain evidence="2 3">JCM 12687</strain>
    </source>
</reference>
<protein>
    <submittedName>
        <fullName evidence="2">Uncharacterized protein</fullName>
    </submittedName>
</protein>
<gene>
    <name evidence="2" type="ORF">MBRA_00950</name>
</gene>
<evidence type="ECO:0000313" key="2">
    <source>
        <dbReference type="EMBL" id="BBZ09900.1"/>
    </source>
</evidence>
<evidence type="ECO:0000256" key="1">
    <source>
        <dbReference type="SAM" id="MobiDB-lite"/>
    </source>
</evidence>
<keyword evidence="3" id="KW-1185">Reference proteome</keyword>
<sequence length="154" mass="15971">MKALLTFPFALGRELLRGVGMGLDVCCPRETLPSYDELLAVQSALDRLDALVAEIRDLADSSAAPVTPPDAAAERPAGEIASADTPGAAPAGHPNLLRAAAHQLRDWAADAGCGAPHYCRSLSKQLEDAAEQIVHHSKSPPAGSTAEGADNRKG</sequence>
<dbReference type="EMBL" id="AP022606">
    <property type="protein sequence ID" value="BBZ09900.1"/>
    <property type="molecule type" value="Genomic_DNA"/>
</dbReference>
<feature type="region of interest" description="Disordered" evidence="1">
    <location>
        <begin position="59"/>
        <end position="95"/>
    </location>
</feature>
<organism evidence="2 3">
    <name type="scientific">Mycobacterium branderi</name>
    <dbReference type="NCBI Taxonomy" id="43348"/>
    <lineage>
        <taxon>Bacteria</taxon>
        <taxon>Bacillati</taxon>
        <taxon>Actinomycetota</taxon>
        <taxon>Actinomycetes</taxon>
        <taxon>Mycobacteriales</taxon>
        <taxon>Mycobacteriaceae</taxon>
        <taxon>Mycobacterium</taxon>
    </lineage>
</organism>
<feature type="region of interest" description="Disordered" evidence="1">
    <location>
        <begin position="129"/>
        <end position="154"/>
    </location>
</feature>
<name>A0ABM7KFW6_9MYCO</name>
<proteinExistence type="predicted"/>
<dbReference type="Proteomes" id="UP000467379">
    <property type="component" value="Chromosome"/>
</dbReference>
<dbReference type="RefSeq" id="WP_163659492.1">
    <property type="nucleotide sequence ID" value="NZ_AP022606.1"/>
</dbReference>
<accession>A0ABM7KFW6</accession>